<name>A0A7U3ZI91_RUNSL</name>
<evidence type="ECO:0000256" key="1">
    <source>
        <dbReference type="SAM" id="Phobius"/>
    </source>
</evidence>
<reference evidence="3" key="1">
    <citation type="submission" date="2011-06" db="EMBL/GenBank/DDBJ databases">
        <title>The complete genome of chromosome of Runella slithyformis DSM 19594.</title>
        <authorList>
            <consortium name="US DOE Joint Genome Institute (JGI-PGF)"/>
            <person name="Lucas S."/>
            <person name="Han J."/>
            <person name="Lapidus A."/>
            <person name="Bruce D."/>
            <person name="Goodwin L."/>
            <person name="Pitluck S."/>
            <person name="Peters L."/>
            <person name="Kyrpides N."/>
            <person name="Mavromatis K."/>
            <person name="Ivanova N."/>
            <person name="Ovchinnikova G."/>
            <person name="Zhang X."/>
            <person name="Misra M."/>
            <person name="Detter J.C."/>
            <person name="Tapia R."/>
            <person name="Han C."/>
            <person name="Land M."/>
            <person name="Hauser L."/>
            <person name="Markowitz V."/>
            <person name="Cheng J.-F."/>
            <person name="Hugenholtz P."/>
            <person name="Woyke T."/>
            <person name="Wu D."/>
            <person name="Tindall B."/>
            <person name="Faehrich R."/>
            <person name="Brambilla E."/>
            <person name="Klenk H.-P."/>
            <person name="Eisen J.A."/>
        </authorList>
    </citation>
    <scope>NUCLEOTIDE SEQUENCE [LARGE SCALE GENOMIC DNA]</scope>
    <source>
        <strain evidence="3">ATCC 29530 / DSM 19594 / LMG 11500 / NCIMB 11436 / LSU 4</strain>
    </source>
</reference>
<keyword evidence="1" id="KW-0812">Transmembrane</keyword>
<proteinExistence type="predicted"/>
<dbReference type="KEGG" id="rsi:Runsl_1238"/>
<reference evidence="2 3" key="2">
    <citation type="journal article" date="2012" name="Stand. Genomic Sci.">
        <title>Complete genome sequence of the aquatic bacterium Runella slithyformis type strain (LSU 4(T)).</title>
        <authorList>
            <person name="Copeland A."/>
            <person name="Zhang X."/>
            <person name="Misra M."/>
            <person name="Lapidus A."/>
            <person name="Nolan M."/>
            <person name="Lucas S."/>
            <person name="Deshpande S."/>
            <person name="Cheng J.F."/>
            <person name="Tapia R."/>
            <person name="Goodwin L.A."/>
            <person name="Pitluck S."/>
            <person name="Liolios K."/>
            <person name="Pagani I."/>
            <person name="Ivanova N."/>
            <person name="Mikhailova N."/>
            <person name="Pati A."/>
            <person name="Chen A."/>
            <person name="Palaniappan K."/>
            <person name="Land M."/>
            <person name="Hauser L."/>
            <person name="Pan C."/>
            <person name="Jeffries C.D."/>
            <person name="Detter J.C."/>
            <person name="Brambilla E.M."/>
            <person name="Rohde M."/>
            <person name="Djao O.D."/>
            <person name="Goker M."/>
            <person name="Sikorski J."/>
            <person name="Tindall B.J."/>
            <person name="Woyke T."/>
            <person name="Bristow J."/>
            <person name="Eisen J.A."/>
            <person name="Markowitz V."/>
            <person name="Hugenholtz P."/>
            <person name="Kyrpides N.C."/>
            <person name="Klenk H.P."/>
            <person name="Mavromatis K."/>
        </authorList>
    </citation>
    <scope>NUCLEOTIDE SEQUENCE [LARGE SCALE GENOMIC DNA]</scope>
    <source>
        <strain evidence="3">ATCC 29530 / DSM 19594 / LMG 11500 / NCIMB 11436 / LSU 4</strain>
    </source>
</reference>
<sequence length="120" mass="12645">MNSNEINALLTGYGIDPLNLSPEVKQGLNEILRSAGRTALESFIKIMEAEARKRGISVSTPGSPTAQNEAAKQAAAALKAQQEAEAAAAAKRRRNIIIGISAGVVGLIGIVIIIVRKRNK</sequence>
<organism evidence="2 3">
    <name type="scientific">Runella slithyformis (strain ATCC 29530 / DSM 19594 / LMG 11500 / NCIMB 11436 / LSU 4)</name>
    <dbReference type="NCBI Taxonomy" id="761193"/>
    <lineage>
        <taxon>Bacteria</taxon>
        <taxon>Pseudomonadati</taxon>
        <taxon>Bacteroidota</taxon>
        <taxon>Cytophagia</taxon>
        <taxon>Cytophagales</taxon>
        <taxon>Spirosomataceae</taxon>
        <taxon>Runella</taxon>
    </lineage>
</organism>
<evidence type="ECO:0000313" key="2">
    <source>
        <dbReference type="EMBL" id="AEI47665.1"/>
    </source>
</evidence>
<dbReference type="EMBL" id="CP002859">
    <property type="protein sequence ID" value="AEI47665.1"/>
    <property type="molecule type" value="Genomic_DNA"/>
</dbReference>
<keyword evidence="1" id="KW-0472">Membrane</keyword>
<keyword evidence="3" id="KW-1185">Reference proteome</keyword>
<keyword evidence="1" id="KW-1133">Transmembrane helix</keyword>
<evidence type="ECO:0000313" key="3">
    <source>
        <dbReference type="Proteomes" id="UP000000493"/>
    </source>
</evidence>
<dbReference type="Proteomes" id="UP000000493">
    <property type="component" value="Chromosome"/>
</dbReference>
<protein>
    <submittedName>
        <fullName evidence="2">Uncharacterized protein</fullName>
    </submittedName>
</protein>
<feature type="transmembrane region" description="Helical" evidence="1">
    <location>
        <begin position="96"/>
        <end position="115"/>
    </location>
</feature>
<dbReference type="RefSeq" id="WP_013926984.1">
    <property type="nucleotide sequence ID" value="NC_015703.1"/>
</dbReference>
<dbReference type="AlphaFoldDB" id="A0A7U3ZI91"/>
<gene>
    <name evidence="2" type="ordered locus">Runsl_1238</name>
</gene>
<accession>A0A7U3ZI91</accession>